<comment type="subcellular location">
    <subcellularLocation>
        <location evidence="1">Membrane</location>
        <topology evidence="1">Multi-pass membrane protein</topology>
    </subcellularLocation>
</comment>
<proteinExistence type="predicted"/>
<feature type="transmembrane region" description="Helical" evidence="6">
    <location>
        <begin position="434"/>
        <end position="456"/>
    </location>
</feature>
<feature type="transmembrane region" description="Helical" evidence="6">
    <location>
        <begin position="80"/>
        <end position="99"/>
    </location>
</feature>
<name>A0A9P3GNB7_9APHY</name>
<dbReference type="InterPro" id="IPR011701">
    <property type="entry name" value="MFS"/>
</dbReference>
<protein>
    <submittedName>
        <fullName evidence="8">Iron permease</fullName>
    </submittedName>
</protein>
<feature type="region of interest" description="Disordered" evidence="5">
    <location>
        <begin position="1"/>
        <end position="33"/>
    </location>
</feature>
<dbReference type="GO" id="GO:0022857">
    <property type="term" value="F:transmembrane transporter activity"/>
    <property type="evidence" value="ECO:0007669"/>
    <property type="project" value="InterPro"/>
</dbReference>
<dbReference type="PANTHER" id="PTHR23501:SF102">
    <property type="entry name" value="DRUG TRANSPORTER, PUTATIVE (AFU_ORTHOLOGUE AFUA_3G08530)-RELATED"/>
    <property type="match status" value="1"/>
</dbReference>
<feature type="transmembrane region" description="Helical" evidence="6">
    <location>
        <begin position="265"/>
        <end position="285"/>
    </location>
</feature>
<evidence type="ECO:0000259" key="7">
    <source>
        <dbReference type="PROSITE" id="PS50850"/>
    </source>
</evidence>
<dbReference type="GO" id="GO:0005886">
    <property type="term" value="C:plasma membrane"/>
    <property type="evidence" value="ECO:0007669"/>
    <property type="project" value="TreeGrafter"/>
</dbReference>
<feature type="transmembrane region" description="Helical" evidence="6">
    <location>
        <begin position="400"/>
        <end position="422"/>
    </location>
</feature>
<dbReference type="InterPro" id="IPR036259">
    <property type="entry name" value="MFS_trans_sf"/>
</dbReference>
<feature type="transmembrane region" description="Helical" evidence="6">
    <location>
        <begin position="111"/>
        <end position="130"/>
    </location>
</feature>
<feature type="compositionally biased region" description="Basic and acidic residues" evidence="5">
    <location>
        <begin position="1"/>
        <end position="12"/>
    </location>
</feature>
<feature type="transmembrane region" description="Helical" evidence="6">
    <location>
        <begin position="169"/>
        <end position="187"/>
    </location>
</feature>
<organism evidence="8 9">
    <name type="scientific">Phanerochaete sordida</name>
    <dbReference type="NCBI Taxonomy" id="48140"/>
    <lineage>
        <taxon>Eukaryota</taxon>
        <taxon>Fungi</taxon>
        <taxon>Dikarya</taxon>
        <taxon>Basidiomycota</taxon>
        <taxon>Agaricomycotina</taxon>
        <taxon>Agaricomycetes</taxon>
        <taxon>Polyporales</taxon>
        <taxon>Phanerochaetaceae</taxon>
        <taxon>Phanerochaete</taxon>
    </lineage>
</organism>
<reference evidence="8 9" key="1">
    <citation type="submission" date="2021-08" db="EMBL/GenBank/DDBJ databases">
        <title>Draft Genome Sequence of Phanerochaete sordida strain YK-624.</title>
        <authorList>
            <person name="Mori T."/>
            <person name="Dohra H."/>
            <person name="Suzuki T."/>
            <person name="Kawagishi H."/>
            <person name="Hirai H."/>
        </authorList>
    </citation>
    <scope>NUCLEOTIDE SEQUENCE [LARGE SCALE GENOMIC DNA]</scope>
    <source>
        <strain evidence="8 9">YK-624</strain>
    </source>
</reference>
<feature type="transmembrane region" description="Helical" evidence="6">
    <location>
        <begin position="240"/>
        <end position="259"/>
    </location>
</feature>
<feature type="domain" description="Major facilitator superfamily (MFS) profile" evidence="7">
    <location>
        <begin position="47"/>
        <end position="487"/>
    </location>
</feature>
<dbReference type="InterPro" id="IPR020846">
    <property type="entry name" value="MFS_dom"/>
</dbReference>
<keyword evidence="3 6" id="KW-1133">Transmembrane helix</keyword>
<evidence type="ECO:0000256" key="1">
    <source>
        <dbReference type="ARBA" id="ARBA00004141"/>
    </source>
</evidence>
<feature type="transmembrane region" description="Helical" evidence="6">
    <location>
        <begin position="507"/>
        <end position="526"/>
    </location>
</feature>
<evidence type="ECO:0000256" key="6">
    <source>
        <dbReference type="SAM" id="Phobius"/>
    </source>
</evidence>
<feature type="transmembrane region" description="Helical" evidence="6">
    <location>
        <begin position="199"/>
        <end position="219"/>
    </location>
</feature>
<dbReference type="CDD" id="cd17502">
    <property type="entry name" value="MFS_Azr1_MDR_like"/>
    <property type="match status" value="1"/>
</dbReference>
<feature type="transmembrane region" description="Helical" evidence="6">
    <location>
        <begin position="375"/>
        <end position="394"/>
    </location>
</feature>
<feature type="transmembrane region" description="Helical" evidence="6">
    <location>
        <begin position="345"/>
        <end position="363"/>
    </location>
</feature>
<evidence type="ECO:0000313" key="9">
    <source>
        <dbReference type="Proteomes" id="UP000703269"/>
    </source>
</evidence>
<dbReference type="Gene3D" id="1.20.1720.10">
    <property type="entry name" value="Multidrug resistance protein D"/>
    <property type="match status" value="1"/>
</dbReference>
<evidence type="ECO:0000313" key="8">
    <source>
        <dbReference type="EMBL" id="GJE98642.1"/>
    </source>
</evidence>
<evidence type="ECO:0000256" key="5">
    <source>
        <dbReference type="SAM" id="MobiDB-lite"/>
    </source>
</evidence>
<dbReference type="EMBL" id="BPQB01000092">
    <property type="protein sequence ID" value="GJE98642.1"/>
    <property type="molecule type" value="Genomic_DNA"/>
</dbReference>
<keyword evidence="4 6" id="KW-0472">Membrane</keyword>
<feature type="transmembrane region" description="Helical" evidence="6">
    <location>
        <begin position="42"/>
        <end position="60"/>
    </location>
</feature>
<feature type="transmembrane region" description="Helical" evidence="6">
    <location>
        <begin position="306"/>
        <end position="325"/>
    </location>
</feature>
<dbReference type="Gene3D" id="1.20.1250.20">
    <property type="entry name" value="MFS general substrate transporter like domains"/>
    <property type="match status" value="1"/>
</dbReference>
<dbReference type="Proteomes" id="UP000703269">
    <property type="component" value="Unassembled WGS sequence"/>
</dbReference>
<sequence>MEDSKTRSEASHEAASGAPSKEPTLSGPDEMRPPPVGSKRGIQFWMVFIAGLTVDMLSALDLSGVSTALPTIVDDLHGTEFIWAGSAYAIASTAVLPLIGGLVSMFGRKPILLIFVLIFALGSALCGGAQSMNMLIGGRVVSGLGGGGCIAITEILYADMVPLPERGKFQGITALVWALACAIGPPIGGALANKGAWRWLFYLNLPLCGIAVFLIVVFLRVHTPRTSVKEKMAEMDWTGNVLIIGSTVAFLLALTWGGVQFSWRSWHVLVPLVIGGVGIVVFMVVEALWTREPTMPKFCFSDRTTLSGYLGTFFHGIVSICAIYYLPVYFQATQGASPVGSGVDLFGVALVIPWFAIFTGLSVELLRRYRPQNYAGWILTIIGFGLLTLLDASAPRARYIGLQIPLGVGLGIVWIGTQFPILAPLPYSNNARALAFFTFTRCIAQSIGIVIGGTILQNTLLKKLPQAFLATLPAGAQVAYAAVPRVAGLPEPLRGLVRAAFADATRVVWQVMIGVSGAGLLSCVLMREVPLRTDMDETWGLQEGRPVEDKEKA</sequence>
<accession>A0A9P3GNB7</accession>
<evidence type="ECO:0000256" key="4">
    <source>
        <dbReference type="ARBA" id="ARBA00023136"/>
    </source>
</evidence>
<keyword evidence="9" id="KW-1185">Reference proteome</keyword>
<gene>
    <name evidence="8" type="ORF">PsYK624_148770</name>
</gene>
<dbReference type="PANTHER" id="PTHR23501">
    <property type="entry name" value="MAJOR FACILITATOR SUPERFAMILY"/>
    <property type="match status" value="1"/>
</dbReference>
<dbReference type="AlphaFoldDB" id="A0A9P3GNB7"/>
<feature type="transmembrane region" description="Helical" evidence="6">
    <location>
        <begin position="136"/>
        <end position="157"/>
    </location>
</feature>
<dbReference type="SUPFAM" id="SSF103473">
    <property type="entry name" value="MFS general substrate transporter"/>
    <property type="match status" value="1"/>
</dbReference>
<dbReference type="PROSITE" id="PS50850">
    <property type="entry name" value="MFS"/>
    <property type="match status" value="1"/>
</dbReference>
<evidence type="ECO:0000256" key="2">
    <source>
        <dbReference type="ARBA" id="ARBA00022692"/>
    </source>
</evidence>
<evidence type="ECO:0000256" key="3">
    <source>
        <dbReference type="ARBA" id="ARBA00022989"/>
    </source>
</evidence>
<comment type="caution">
    <text evidence="8">The sequence shown here is derived from an EMBL/GenBank/DDBJ whole genome shotgun (WGS) entry which is preliminary data.</text>
</comment>
<keyword evidence="2 6" id="KW-0812">Transmembrane</keyword>
<dbReference type="OrthoDB" id="3437016at2759"/>
<dbReference type="Pfam" id="PF07690">
    <property type="entry name" value="MFS_1"/>
    <property type="match status" value="1"/>
</dbReference>